<dbReference type="Gene3D" id="1.10.630.10">
    <property type="entry name" value="Cytochrome P450"/>
    <property type="match status" value="1"/>
</dbReference>
<sequence>MWLLLLVLVSTLIYIFVKKSLNYWVERGVPGPQPFPVVGNVGRNFFGKASQGQIFTDIYRTYQEHSFVGIFRGTIPYLLVRDPDFIRNITVKDFKHFQDNNVTVDKDVDPVFARNPFVIKGTEWKLKRAQLTSCFSSGKIKGFYPLLEESAMKMIKYIEHQLMTSAPLECREISVRFTLENVASCAFGIDGKCFEEDYPKFREMADEFLSPRGLLRGLKLTFIFSWPSLAKLLRMKFVAKEVEDKLLETVRTSLKYRKENDVVRNDFLEYVSQLSTNTDLFTEMDIVGHAASFFSDGYETSSRVMGFFIFELAMNPECQHKLREEIINSYEKHGNSFSYESINEMEYLDACFNESMRKNSILHHLAKVCTEAYTYTPTNPEYKKLSVNIEPGTPIIIPLTGLHTDPKYWKSPEKFIPERFLTRENTNKFTYLPFGEGPRICIGQRFGTTQLKVGIAHLFKNFVVEVNSKTQFPLTYNPYHILLSPVGGLWINLRKV</sequence>
<comment type="similarity">
    <text evidence="5 15">Belongs to the cytochrome P450 family.</text>
</comment>
<keyword evidence="7 14" id="KW-0479">Metal-binding</keyword>
<dbReference type="CDD" id="cd11056">
    <property type="entry name" value="CYP6-like"/>
    <property type="match status" value="1"/>
</dbReference>
<dbReference type="GO" id="GO:0016705">
    <property type="term" value="F:oxidoreductase activity, acting on paired donors, with incorporation or reduction of molecular oxygen"/>
    <property type="evidence" value="ECO:0007669"/>
    <property type="project" value="InterPro"/>
</dbReference>
<keyword evidence="16" id="KW-0732">Signal</keyword>
<dbReference type="FunFam" id="1.10.630.10:FF:000042">
    <property type="entry name" value="Cytochrome P450"/>
    <property type="match status" value="1"/>
</dbReference>
<dbReference type="InterPro" id="IPR002401">
    <property type="entry name" value="Cyt_P450_E_grp-I"/>
</dbReference>
<comment type="cofactor">
    <cofactor evidence="1 14">
        <name>heme</name>
        <dbReference type="ChEBI" id="CHEBI:30413"/>
    </cofactor>
</comment>
<keyword evidence="6 14" id="KW-0349">Heme</keyword>
<dbReference type="GO" id="GO:0005789">
    <property type="term" value="C:endoplasmic reticulum membrane"/>
    <property type="evidence" value="ECO:0007669"/>
    <property type="project" value="UniProtKB-SubCell"/>
</dbReference>
<keyword evidence="11 14" id="KW-0408">Iron</keyword>
<evidence type="ECO:0000313" key="18">
    <source>
        <dbReference type="Proteomes" id="UP001153737"/>
    </source>
</evidence>
<dbReference type="AlphaFoldDB" id="A0A9N9SKM0"/>
<evidence type="ECO:0000256" key="11">
    <source>
        <dbReference type="ARBA" id="ARBA00023004"/>
    </source>
</evidence>
<evidence type="ECO:0000256" key="13">
    <source>
        <dbReference type="ARBA" id="ARBA00023136"/>
    </source>
</evidence>
<dbReference type="InterPro" id="IPR001128">
    <property type="entry name" value="Cyt_P450"/>
</dbReference>
<evidence type="ECO:0000256" key="1">
    <source>
        <dbReference type="ARBA" id="ARBA00001971"/>
    </source>
</evidence>
<keyword evidence="8" id="KW-0256">Endoplasmic reticulum</keyword>
<evidence type="ECO:0000256" key="5">
    <source>
        <dbReference type="ARBA" id="ARBA00010617"/>
    </source>
</evidence>
<dbReference type="OrthoDB" id="2789670at2759"/>
<feature type="binding site" description="axial binding residue" evidence="14">
    <location>
        <position position="441"/>
    </location>
    <ligand>
        <name>heme</name>
        <dbReference type="ChEBI" id="CHEBI:30413"/>
    </ligand>
    <ligandPart>
        <name>Fe</name>
        <dbReference type="ChEBI" id="CHEBI:18248"/>
    </ligandPart>
</feature>
<keyword evidence="12 15" id="KW-0503">Monooxygenase</keyword>
<evidence type="ECO:0000256" key="7">
    <source>
        <dbReference type="ARBA" id="ARBA00022723"/>
    </source>
</evidence>
<feature type="signal peptide" evidence="16">
    <location>
        <begin position="1"/>
        <end position="19"/>
    </location>
</feature>
<proteinExistence type="inferred from homology"/>
<dbReference type="PRINTS" id="PR00385">
    <property type="entry name" value="P450"/>
</dbReference>
<evidence type="ECO:0000256" key="16">
    <source>
        <dbReference type="SAM" id="SignalP"/>
    </source>
</evidence>
<dbReference type="GO" id="GO:0005506">
    <property type="term" value="F:iron ion binding"/>
    <property type="evidence" value="ECO:0007669"/>
    <property type="project" value="InterPro"/>
</dbReference>
<dbReference type="PANTHER" id="PTHR24292">
    <property type="entry name" value="CYTOCHROME P450"/>
    <property type="match status" value="1"/>
</dbReference>
<evidence type="ECO:0000256" key="8">
    <source>
        <dbReference type="ARBA" id="ARBA00022824"/>
    </source>
</evidence>
<evidence type="ECO:0000256" key="15">
    <source>
        <dbReference type="RuleBase" id="RU000461"/>
    </source>
</evidence>
<evidence type="ECO:0000256" key="10">
    <source>
        <dbReference type="ARBA" id="ARBA00023002"/>
    </source>
</evidence>
<evidence type="ECO:0000256" key="4">
    <source>
        <dbReference type="ARBA" id="ARBA00004406"/>
    </source>
</evidence>
<evidence type="ECO:0008006" key="19">
    <source>
        <dbReference type="Google" id="ProtNLM"/>
    </source>
</evidence>
<dbReference type="InterPro" id="IPR017972">
    <property type="entry name" value="Cyt_P450_CS"/>
</dbReference>
<reference evidence="17" key="1">
    <citation type="submission" date="2022-01" db="EMBL/GenBank/DDBJ databases">
        <authorList>
            <person name="King R."/>
        </authorList>
    </citation>
    <scope>NUCLEOTIDE SEQUENCE</scope>
</reference>
<keyword evidence="10 15" id="KW-0560">Oxidoreductase</keyword>
<name>A0A9N9SKM0_PHACE</name>
<keyword evidence="9" id="KW-0492">Microsome</keyword>
<accession>A0A9N9SKM0</accession>
<dbReference type="GO" id="GO:0020037">
    <property type="term" value="F:heme binding"/>
    <property type="evidence" value="ECO:0007669"/>
    <property type="project" value="InterPro"/>
</dbReference>
<evidence type="ECO:0000256" key="14">
    <source>
        <dbReference type="PIRSR" id="PIRSR602401-1"/>
    </source>
</evidence>
<protein>
    <recommendedName>
        <fullName evidence="19">Cytochrome P450</fullName>
    </recommendedName>
</protein>
<comment type="subcellular location">
    <subcellularLocation>
        <location evidence="4">Endoplasmic reticulum membrane</location>
        <topology evidence="4">Peripheral membrane protein</topology>
    </subcellularLocation>
    <subcellularLocation>
        <location evidence="3">Microsome membrane</location>
        <topology evidence="3">Peripheral membrane protein</topology>
    </subcellularLocation>
</comment>
<evidence type="ECO:0000256" key="3">
    <source>
        <dbReference type="ARBA" id="ARBA00004174"/>
    </source>
</evidence>
<dbReference type="GO" id="GO:0004497">
    <property type="term" value="F:monooxygenase activity"/>
    <property type="evidence" value="ECO:0007669"/>
    <property type="project" value="UniProtKB-KW"/>
</dbReference>
<dbReference type="SUPFAM" id="SSF48264">
    <property type="entry name" value="Cytochrome P450"/>
    <property type="match status" value="1"/>
</dbReference>
<feature type="chain" id="PRO_5040259943" description="Cytochrome P450" evidence="16">
    <location>
        <begin position="20"/>
        <end position="496"/>
    </location>
</feature>
<dbReference type="PROSITE" id="PS00086">
    <property type="entry name" value="CYTOCHROME_P450"/>
    <property type="match status" value="1"/>
</dbReference>
<dbReference type="InterPro" id="IPR036396">
    <property type="entry name" value="Cyt_P450_sf"/>
</dbReference>
<gene>
    <name evidence="17" type="ORF">PHAECO_LOCUS10024</name>
</gene>
<dbReference type="Proteomes" id="UP001153737">
    <property type="component" value="Chromosome 6"/>
</dbReference>
<evidence type="ECO:0000256" key="2">
    <source>
        <dbReference type="ARBA" id="ARBA00003690"/>
    </source>
</evidence>
<dbReference type="PANTHER" id="PTHR24292:SF84">
    <property type="entry name" value="CYTOCHROME P450 28A5-RELATED"/>
    <property type="match status" value="1"/>
</dbReference>
<evidence type="ECO:0000313" key="17">
    <source>
        <dbReference type="EMBL" id="CAG9823201.1"/>
    </source>
</evidence>
<dbReference type="Pfam" id="PF00067">
    <property type="entry name" value="p450"/>
    <property type="match status" value="1"/>
</dbReference>
<dbReference type="InterPro" id="IPR050476">
    <property type="entry name" value="Insect_CytP450_Detox"/>
</dbReference>
<keyword evidence="18" id="KW-1185">Reference proteome</keyword>
<evidence type="ECO:0000256" key="6">
    <source>
        <dbReference type="ARBA" id="ARBA00022617"/>
    </source>
</evidence>
<evidence type="ECO:0000256" key="9">
    <source>
        <dbReference type="ARBA" id="ARBA00022848"/>
    </source>
</evidence>
<keyword evidence="13" id="KW-0472">Membrane</keyword>
<comment type="function">
    <text evidence="2">May be involved in the metabolism of insect hormones and in the breakdown of synthetic insecticides.</text>
</comment>
<dbReference type="PRINTS" id="PR00463">
    <property type="entry name" value="EP450I"/>
</dbReference>
<organism evidence="17 18">
    <name type="scientific">Phaedon cochleariae</name>
    <name type="common">Mustard beetle</name>
    <dbReference type="NCBI Taxonomy" id="80249"/>
    <lineage>
        <taxon>Eukaryota</taxon>
        <taxon>Metazoa</taxon>
        <taxon>Ecdysozoa</taxon>
        <taxon>Arthropoda</taxon>
        <taxon>Hexapoda</taxon>
        <taxon>Insecta</taxon>
        <taxon>Pterygota</taxon>
        <taxon>Neoptera</taxon>
        <taxon>Endopterygota</taxon>
        <taxon>Coleoptera</taxon>
        <taxon>Polyphaga</taxon>
        <taxon>Cucujiformia</taxon>
        <taxon>Chrysomeloidea</taxon>
        <taxon>Chrysomelidae</taxon>
        <taxon>Chrysomelinae</taxon>
        <taxon>Chrysomelini</taxon>
        <taxon>Phaedon</taxon>
    </lineage>
</organism>
<reference evidence="17" key="2">
    <citation type="submission" date="2022-10" db="EMBL/GenBank/DDBJ databases">
        <authorList>
            <consortium name="ENA_rothamsted_submissions"/>
            <consortium name="culmorum"/>
            <person name="King R."/>
        </authorList>
    </citation>
    <scope>NUCLEOTIDE SEQUENCE</scope>
</reference>
<dbReference type="EMBL" id="OU896712">
    <property type="protein sequence ID" value="CAG9823201.1"/>
    <property type="molecule type" value="Genomic_DNA"/>
</dbReference>
<evidence type="ECO:0000256" key="12">
    <source>
        <dbReference type="ARBA" id="ARBA00023033"/>
    </source>
</evidence>